<accession>A0A9R0JTW6</accession>
<feature type="compositionally biased region" description="Low complexity" evidence="1">
    <location>
        <begin position="141"/>
        <end position="161"/>
    </location>
</feature>
<dbReference type="KEGG" id="soe:110786685"/>
<dbReference type="OrthoDB" id="1933409at2759"/>
<feature type="region of interest" description="Disordered" evidence="1">
    <location>
        <begin position="140"/>
        <end position="220"/>
    </location>
</feature>
<sequence length="220" mass="23733">MGYWKTTVLPQIKKAFGKDPAKKAAALEACKSFDVCKEEVSKEFEEKKNELQPKVLEIYEASSTELKTLVKEPKEAGLKKYSAEVQTFLDKLVGIEFPGSKLACEASSKFGPALVSGPVIFVFEKVSTFIVTEEKPREIEVPAPAAISATAEETTTATETTTETEKEIVVAEEKPSVAAPPAAAAVVTPPAETAPPKEEPPKVEQPQAEEPAKKTEQPNA</sequence>
<feature type="compositionally biased region" description="Basic and acidic residues" evidence="1">
    <location>
        <begin position="210"/>
        <end position="220"/>
    </location>
</feature>
<dbReference type="InterPro" id="IPR008469">
    <property type="entry name" value="DREPP"/>
</dbReference>
<evidence type="ECO:0000313" key="4">
    <source>
        <dbReference type="RefSeq" id="XP_021846940.1"/>
    </source>
</evidence>
<evidence type="ECO:0000313" key="3">
    <source>
        <dbReference type="RefSeq" id="XP_021846939.1"/>
    </source>
</evidence>
<dbReference type="GeneID" id="110786685"/>
<dbReference type="Proteomes" id="UP000813463">
    <property type="component" value="Chromosome 1"/>
</dbReference>
<reference evidence="3 4" key="2">
    <citation type="submission" date="2025-04" db="UniProtKB">
        <authorList>
            <consortium name="RefSeq"/>
        </authorList>
    </citation>
    <scope>IDENTIFICATION</scope>
</reference>
<keyword evidence="2" id="KW-1185">Reference proteome</keyword>
<dbReference type="RefSeq" id="XP_021846940.1">
    <property type="nucleotide sequence ID" value="XM_021991248.1"/>
</dbReference>
<dbReference type="RefSeq" id="XP_021846939.1">
    <property type="nucleotide sequence ID" value="XM_021991247.1"/>
</dbReference>
<evidence type="ECO:0000256" key="1">
    <source>
        <dbReference type="SAM" id="MobiDB-lite"/>
    </source>
</evidence>
<feature type="compositionally biased region" description="Basic and acidic residues" evidence="1">
    <location>
        <begin position="163"/>
        <end position="175"/>
    </location>
</feature>
<evidence type="ECO:0000313" key="2">
    <source>
        <dbReference type="Proteomes" id="UP000813463"/>
    </source>
</evidence>
<dbReference type="PANTHER" id="PTHR38522">
    <property type="entry name" value="PLASMA MEMBRANE-ASSOCIATED CATION-BINDING PROTEIN 1"/>
    <property type="match status" value="1"/>
</dbReference>
<dbReference type="AlphaFoldDB" id="A0A9R0JTW6"/>
<dbReference type="GO" id="GO:0005886">
    <property type="term" value="C:plasma membrane"/>
    <property type="evidence" value="ECO:0007669"/>
    <property type="project" value="InterPro"/>
</dbReference>
<name>A0A9R0JTW6_SPIOL</name>
<feature type="compositionally biased region" description="Low complexity" evidence="1">
    <location>
        <begin position="176"/>
        <end position="191"/>
    </location>
</feature>
<gene>
    <name evidence="3 4" type="primary">LOC110786685</name>
</gene>
<proteinExistence type="predicted"/>
<dbReference type="PANTHER" id="PTHR38522:SF2">
    <property type="entry name" value="PLASMA MEMBRANE-ASSOCIATED CATION-BINDING PROTEIN 1"/>
    <property type="match status" value="1"/>
</dbReference>
<protein>
    <submittedName>
        <fullName evidence="3 4">Plasma membrane-associated cation-binding protein 1-like</fullName>
    </submittedName>
</protein>
<dbReference type="Pfam" id="PF05558">
    <property type="entry name" value="DREPP"/>
    <property type="match status" value="1"/>
</dbReference>
<reference evidence="2" key="1">
    <citation type="journal article" date="2021" name="Nat. Commun.">
        <title>Genomic analyses provide insights into spinach domestication and the genetic basis of agronomic traits.</title>
        <authorList>
            <person name="Cai X."/>
            <person name="Sun X."/>
            <person name="Xu C."/>
            <person name="Sun H."/>
            <person name="Wang X."/>
            <person name="Ge C."/>
            <person name="Zhang Z."/>
            <person name="Wang Q."/>
            <person name="Fei Z."/>
            <person name="Jiao C."/>
            <person name="Wang Q."/>
        </authorList>
    </citation>
    <scope>NUCLEOTIDE SEQUENCE [LARGE SCALE GENOMIC DNA]</scope>
    <source>
        <strain evidence="2">cv. Varoflay</strain>
    </source>
</reference>
<organism evidence="2 4">
    <name type="scientific">Spinacia oleracea</name>
    <name type="common">Spinach</name>
    <dbReference type="NCBI Taxonomy" id="3562"/>
    <lineage>
        <taxon>Eukaryota</taxon>
        <taxon>Viridiplantae</taxon>
        <taxon>Streptophyta</taxon>
        <taxon>Embryophyta</taxon>
        <taxon>Tracheophyta</taxon>
        <taxon>Spermatophyta</taxon>
        <taxon>Magnoliopsida</taxon>
        <taxon>eudicotyledons</taxon>
        <taxon>Gunneridae</taxon>
        <taxon>Pentapetalae</taxon>
        <taxon>Caryophyllales</taxon>
        <taxon>Chenopodiaceae</taxon>
        <taxon>Chenopodioideae</taxon>
        <taxon>Anserineae</taxon>
        <taxon>Spinacia</taxon>
    </lineage>
</organism>